<dbReference type="KEGG" id="pco:PHACADRAFT_198043"/>
<dbReference type="GeneID" id="18911292"/>
<organism evidence="2 3">
    <name type="scientific">Phanerochaete carnosa (strain HHB-10118-sp)</name>
    <name type="common">White-rot fungus</name>
    <name type="synonym">Peniophora carnosa</name>
    <dbReference type="NCBI Taxonomy" id="650164"/>
    <lineage>
        <taxon>Eukaryota</taxon>
        <taxon>Fungi</taxon>
        <taxon>Dikarya</taxon>
        <taxon>Basidiomycota</taxon>
        <taxon>Agaricomycotina</taxon>
        <taxon>Agaricomycetes</taxon>
        <taxon>Polyporales</taxon>
        <taxon>Phanerochaetaceae</taxon>
        <taxon>Phanerochaete</taxon>
    </lineage>
</organism>
<name>K5WT55_PHACS</name>
<keyword evidence="1" id="KW-0812">Transmembrane</keyword>
<accession>K5WT55</accession>
<feature type="transmembrane region" description="Helical" evidence="1">
    <location>
        <begin position="12"/>
        <end position="31"/>
    </location>
</feature>
<dbReference type="InParanoid" id="K5WT55"/>
<keyword evidence="3" id="KW-1185">Reference proteome</keyword>
<gene>
    <name evidence="2" type="ORF">PHACADRAFT_198043</name>
</gene>
<evidence type="ECO:0000313" key="3">
    <source>
        <dbReference type="Proteomes" id="UP000008370"/>
    </source>
</evidence>
<sequence>MAHSRQELTYAFIAGMAGLAPTIVVVAMAVAQAVSMLRQSGEISAFSPTAITAITKYDERKLTLKRQVLDLPNTHTRTPALPAYMLLSFIHHALSDEGCNARL</sequence>
<dbReference type="HOGENOM" id="CLU_2264676_0_0_1"/>
<evidence type="ECO:0000256" key="1">
    <source>
        <dbReference type="SAM" id="Phobius"/>
    </source>
</evidence>
<evidence type="ECO:0000313" key="2">
    <source>
        <dbReference type="EMBL" id="EKM53617.1"/>
    </source>
</evidence>
<dbReference type="EMBL" id="JH930474">
    <property type="protein sequence ID" value="EKM53617.1"/>
    <property type="molecule type" value="Genomic_DNA"/>
</dbReference>
<keyword evidence="1" id="KW-1133">Transmembrane helix</keyword>
<keyword evidence="1" id="KW-0472">Membrane</keyword>
<dbReference type="AlphaFoldDB" id="K5WT55"/>
<proteinExistence type="predicted"/>
<reference evidence="2 3" key="1">
    <citation type="journal article" date="2012" name="BMC Genomics">
        <title>Comparative genomics of the white-rot fungi, Phanerochaete carnosa and P. chrysosporium, to elucidate the genetic basis of the distinct wood types they colonize.</title>
        <authorList>
            <person name="Suzuki H."/>
            <person name="MacDonald J."/>
            <person name="Syed K."/>
            <person name="Salamov A."/>
            <person name="Hori C."/>
            <person name="Aerts A."/>
            <person name="Henrissat B."/>
            <person name="Wiebenga A."/>
            <person name="vanKuyk P.A."/>
            <person name="Barry K."/>
            <person name="Lindquist E."/>
            <person name="LaButti K."/>
            <person name="Lapidus A."/>
            <person name="Lucas S."/>
            <person name="Coutinho P."/>
            <person name="Gong Y."/>
            <person name="Samejima M."/>
            <person name="Mahadevan R."/>
            <person name="Abou-Zaid M."/>
            <person name="de Vries R.P."/>
            <person name="Igarashi K."/>
            <person name="Yadav J.S."/>
            <person name="Grigoriev I.V."/>
            <person name="Master E.R."/>
        </authorList>
    </citation>
    <scope>NUCLEOTIDE SEQUENCE [LARGE SCALE GENOMIC DNA]</scope>
    <source>
        <strain evidence="2 3">HHB-10118-sp</strain>
    </source>
</reference>
<protein>
    <submittedName>
        <fullName evidence="2">Uncharacterized protein</fullName>
    </submittedName>
</protein>
<dbReference type="RefSeq" id="XP_007398302.1">
    <property type="nucleotide sequence ID" value="XM_007398240.1"/>
</dbReference>
<dbReference type="Proteomes" id="UP000008370">
    <property type="component" value="Unassembled WGS sequence"/>
</dbReference>